<dbReference type="EMBL" id="WJKJ01000017">
    <property type="protein sequence ID" value="MBD3363692.1"/>
    <property type="molecule type" value="Genomic_DNA"/>
</dbReference>
<proteinExistence type="predicted"/>
<organism evidence="2 3">
    <name type="scientific">candidate division WOR-3 bacterium</name>
    <dbReference type="NCBI Taxonomy" id="2052148"/>
    <lineage>
        <taxon>Bacteria</taxon>
        <taxon>Bacteria division WOR-3</taxon>
    </lineage>
</organism>
<comment type="caution">
    <text evidence="2">The sequence shown here is derived from an EMBL/GenBank/DDBJ whole genome shotgun (WGS) entry which is preliminary data.</text>
</comment>
<evidence type="ECO:0000256" key="1">
    <source>
        <dbReference type="SAM" id="MobiDB-lite"/>
    </source>
</evidence>
<dbReference type="SUPFAM" id="SSF53335">
    <property type="entry name" value="S-adenosyl-L-methionine-dependent methyltransferases"/>
    <property type="match status" value="1"/>
</dbReference>
<feature type="compositionally biased region" description="Acidic residues" evidence="1">
    <location>
        <begin position="192"/>
        <end position="204"/>
    </location>
</feature>
<protein>
    <recommendedName>
        <fullName evidence="4">Class I SAM-dependent methyltransferase</fullName>
    </recommendedName>
</protein>
<reference evidence="2" key="1">
    <citation type="submission" date="2019-11" db="EMBL/GenBank/DDBJ databases">
        <title>Microbial mats filling the niche in hypersaline microbial mats.</title>
        <authorList>
            <person name="Wong H.L."/>
            <person name="Macleod F.I."/>
            <person name="White R.A. III"/>
            <person name="Burns B.P."/>
        </authorList>
    </citation>
    <scope>NUCLEOTIDE SEQUENCE</scope>
    <source>
        <strain evidence="2">Bin_327</strain>
    </source>
</reference>
<dbReference type="Proteomes" id="UP000630660">
    <property type="component" value="Unassembled WGS sequence"/>
</dbReference>
<dbReference type="InterPro" id="IPR029063">
    <property type="entry name" value="SAM-dependent_MTases_sf"/>
</dbReference>
<evidence type="ECO:0000313" key="3">
    <source>
        <dbReference type="Proteomes" id="UP000630660"/>
    </source>
</evidence>
<dbReference type="AlphaFoldDB" id="A0A9D5K7I2"/>
<sequence>MPLIGLTQRIENLLTFLEIQGVRTVLQIGAESGESVEIFSSKGFDVTVFSLDSGRSAEISNKLDEKNLKANLINIPSQIKISYYDFALAYNNIYKRTHQELRDRLTVFLAYLKEDGFFYLTLASTRNSNYGKGKEVEKNTYESGGKITHYCDAVEIVNLFRHVEIIDLRNEEQEEPGSFHWHVLGRNRDPYPPEEEEASTAEDE</sequence>
<evidence type="ECO:0008006" key="4">
    <source>
        <dbReference type="Google" id="ProtNLM"/>
    </source>
</evidence>
<accession>A0A9D5K7I2</accession>
<gene>
    <name evidence="2" type="ORF">GF359_00600</name>
</gene>
<name>A0A9D5K7I2_UNCW3</name>
<feature type="region of interest" description="Disordered" evidence="1">
    <location>
        <begin position="179"/>
        <end position="204"/>
    </location>
</feature>
<evidence type="ECO:0000313" key="2">
    <source>
        <dbReference type="EMBL" id="MBD3363692.1"/>
    </source>
</evidence>
<dbReference type="Gene3D" id="3.40.50.150">
    <property type="entry name" value="Vaccinia Virus protein VP39"/>
    <property type="match status" value="1"/>
</dbReference>